<sequence>MGRFFLSVAKAAAATALDPRLGAESGLKLHMADESKSGAPTGKTNNAEPEQSSGIRNRNKGKTQSTTLGTATANHPNQQLVASKGTDQTQTRTQKKIVVVEHHRPQSSTKYDGGWIAQIAALLVGEDARQYYALICGNCYMHNGLARREDFPFITYWPRDMETTSNQIQNPVYSYNRKPPNCHN</sequence>
<protein>
    <recommendedName>
        <fullName evidence="2">Lunapark zinc ribbon domain-containing protein</fullName>
    </recommendedName>
</protein>
<dbReference type="GO" id="GO:0071786">
    <property type="term" value="P:endoplasmic reticulum tubular network organization"/>
    <property type="evidence" value="ECO:0007669"/>
    <property type="project" value="InterPro"/>
</dbReference>
<reference evidence="3 4" key="1">
    <citation type="submission" date="2023-01" db="EMBL/GenBank/DDBJ databases">
        <authorList>
            <person name="Kreplak J."/>
        </authorList>
    </citation>
    <scope>NUCLEOTIDE SEQUENCE [LARGE SCALE GENOMIC DNA]</scope>
</reference>
<dbReference type="InterPro" id="IPR040115">
    <property type="entry name" value="Lnp"/>
</dbReference>
<dbReference type="InterPro" id="IPR019273">
    <property type="entry name" value="Lunapark_Znf"/>
</dbReference>
<accession>A0AAV0ZIP3</accession>
<dbReference type="PANTHER" id="PTHR22166:SF12">
    <property type="entry name" value="ENDOPLASMIC RETICULUM JUNCTION FORMATION PROTEIN LUNAPARK"/>
    <property type="match status" value="1"/>
</dbReference>
<dbReference type="Pfam" id="PF10058">
    <property type="entry name" value="Zn_ribbon_10"/>
    <property type="match status" value="1"/>
</dbReference>
<feature type="region of interest" description="Disordered" evidence="1">
    <location>
        <begin position="33"/>
        <end position="92"/>
    </location>
</feature>
<gene>
    <name evidence="3" type="ORF">VFH_II081320</name>
</gene>
<dbReference type="PANTHER" id="PTHR22166">
    <property type="entry name" value="ENDOPLASMIC RETICULUM JUNCTION FORMATION PROTEIN LUNAPARK"/>
    <property type="match status" value="1"/>
</dbReference>
<proteinExistence type="predicted"/>
<evidence type="ECO:0000313" key="3">
    <source>
        <dbReference type="EMBL" id="CAI8597428.1"/>
    </source>
</evidence>
<dbReference type="AlphaFoldDB" id="A0AAV0ZIP3"/>
<feature type="compositionally biased region" description="Polar residues" evidence="1">
    <location>
        <begin position="42"/>
        <end position="92"/>
    </location>
</feature>
<organism evidence="3 4">
    <name type="scientific">Vicia faba</name>
    <name type="common">Broad bean</name>
    <name type="synonym">Faba vulgaris</name>
    <dbReference type="NCBI Taxonomy" id="3906"/>
    <lineage>
        <taxon>Eukaryota</taxon>
        <taxon>Viridiplantae</taxon>
        <taxon>Streptophyta</taxon>
        <taxon>Embryophyta</taxon>
        <taxon>Tracheophyta</taxon>
        <taxon>Spermatophyta</taxon>
        <taxon>Magnoliopsida</taxon>
        <taxon>eudicotyledons</taxon>
        <taxon>Gunneridae</taxon>
        <taxon>Pentapetalae</taxon>
        <taxon>rosids</taxon>
        <taxon>fabids</taxon>
        <taxon>Fabales</taxon>
        <taxon>Fabaceae</taxon>
        <taxon>Papilionoideae</taxon>
        <taxon>50 kb inversion clade</taxon>
        <taxon>NPAAA clade</taxon>
        <taxon>Hologalegina</taxon>
        <taxon>IRL clade</taxon>
        <taxon>Fabeae</taxon>
        <taxon>Vicia</taxon>
    </lineage>
</organism>
<dbReference type="GO" id="GO:0071782">
    <property type="term" value="C:endoplasmic reticulum tubular network"/>
    <property type="evidence" value="ECO:0007669"/>
    <property type="project" value="TreeGrafter"/>
</dbReference>
<evidence type="ECO:0000313" key="4">
    <source>
        <dbReference type="Proteomes" id="UP001157006"/>
    </source>
</evidence>
<evidence type="ECO:0000256" key="1">
    <source>
        <dbReference type="SAM" id="MobiDB-lite"/>
    </source>
</evidence>
<name>A0AAV0ZIP3_VICFA</name>
<feature type="domain" description="Lunapark zinc ribbon" evidence="2">
    <location>
        <begin position="115"/>
        <end position="156"/>
    </location>
</feature>
<dbReference type="EMBL" id="OX451737">
    <property type="protein sequence ID" value="CAI8597428.1"/>
    <property type="molecule type" value="Genomic_DNA"/>
</dbReference>
<evidence type="ECO:0000259" key="2">
    <source>
        <dbReference type="Pfam" id="PF10058"/>
    </source>
</evidence>
<keyword evidence="4" id="KW-1185">Reference proteome</keyword>
<dbReference type="Proteomes" id="UP001157006">
    <property type="component" value="Chromosome 2"/>
</dbReference>